<dbReference type="SUPFAM" id="SSF55298">
    <property type="entry name" value="YjgF-like"/>
    <property type="match status" value="1"/>
</dbReference>
<sequence length="80" mass="9133">MVRRVKTPFSYSAAVAAGDYVFIGLHRGFGESFTQQIHDTFTNLTKTLQQCDTLLDQVVKMNVYLKNIADLPYDDRWSSV</sequence>
<dbReference type="Proteomes" id="UP000275368">
    <property type="component" value="Chromosome"/>
</dbReference>
<evidence type="ECO:0000313" key="1">
    <source>
        <dbReference type="EMBL" id="BBH24099.1"/>
    </source>
</evidence>
<reference evidence="1 2" key="1">
    <citation type="submission" date="2018-11" db="EMBL/GenBank/DDBJ databases">
        <title>Complete genome sequence of Paenibacillus baekrokdamisoli strain KCTC 33723.</title>
        <authorList>
            <person name="Kang S.W."/>
            <person name="Lee K.C."/>
            <person name="Kim K.K."/>
            <person name="Kim J.S."/>
            <person name="Kim D.S."/>
            <person name="Ko S.H."/>
            <person name="Yang S.H."/>
            <person name="Lee J.S."/>
        </authorList>
    </citation>
    <scope>NUCLEOTIDE SEQUENCE [LARGE SCALE GENOMIC DNA]</scope>
    <source>
        <strain evidence="1 2">KCTC 33723</strain>
    </source>
</reference>
<dbReference type="InterPro" id="IPR006175">
    <property type="entry name" value="YjgF/YER057c/UK114"/>
</dbReference>
<gene>
    <name evidence="1" type="ORF">Back11_54440</name>
</gene>
<organism evidence="1 2">
    <name type="scientific">Paenibacillus baekrokdamisoli</name>
    <dbReference type="NCBI Taxonomy" id="1712516"/>
    <lineage>
        <taxon>Bacteria</taxon>
        <taxon>Bacillati</taxon>
        <taxon>Bacillota</taxon>
        <taxon>Bacilli</taxon>
        <taxon>Bacillales</taxon>
        <taxon>Paenibacillaceae</taxon>
        <taxon>Paenibacillus</taxon>
    </lineage>
</organism>
<protein>
    <submittedName>
        <fullName evidence="1">Uncharacterized protein</fullName>
    </submittedName>
</protein>
<proteinExistence type="predicted"/>
<dbReference type="OrthoDB" id="9796680at2"/>
<dbReference type="RefSeq" id="WP_125664081.1">
    <property type="nucleotide sequence ID" value="NZ_AP019308.1"/>
</dbReference>
<dbReference type="AlphaFoldDB" id="A0A3G9JM45"/>
<keyword evidence="2" id="KW-1185">Reference proteome</keyword>
<dbReference type="Gene3D" id="3.30.1330.40">
    <property type="entry name" value="RutC-like"/>
    <property type="match status" value="1"/>
</dbReference>
<evidence type="ECO:0000313" key="2">
    <source>
        <dbReference type="Proteomes" id="UP000275368"/>
    </source>
</evidence>
<dbReference type="EMBL" id="AP019308">
    <property type="protein sequence ID" value="BBH24099.1"/>
    <property type="molecule type" value="Genomic_DNA"/>
</dbReference>
<dbReference type="Pfam" id="PF01042">
    <property type="entry name" value="Ribonuc_L-PSP"/>
    <property type="match status" value="1"/>
</dbReference>
<dbReference type="CDD" id="cd00448">
    <property type="entry name" value="YjgF_YER057c_UK114_family"/>
    <property type="match status" value="1"/>
</dbReference>
<name>A0A3G9JM45_9BACL</name>
<dbReference type="KEGG" id="pbk:Back11_54440"/>
<dbReference type="InterPro" id="IPR035959">
    <property type="entry name" value="RutC-like_sf"/>
</dbReference>
<accession>A0A3G9JM45</accession>